<evidence type="ECO:0000259" key="3">
    <source>
        <dbReference type="PROSITE" id="PS50893"/>
    </source>
</evidence>
<dbReference type="InterPro" id="IPR027417">
    <property type="entry name" value="P-loop_NTPase"/>
</dbReference>
<dbReference type="Gene3D" id="3.40.50.300">
    <property type="entry name" value="P-loop containing nucleotide triphosphate hydrolases"/>
    <property type="match status" value="1"/>
</dbReference>
<protein>
    <submittedName>
        <fullName evidence="4">ATP-binding cassette domain-containing protein</fullName>
    </submittedName>
</protein>
<name>A0ABS9UQJ9_9BACT</name>
<dbReference type="PANTHER" id="PTHR43158">
    <property type="entry name" value="SKFA PEPTIDE EXPORT ATP-BINDING PROTEIN SKFE"/>
    <property type="match status" value="1"/>
</dbReference>
<dbReference type="RefSeq" id="WP_241275404.1">
    <property type="nucleotide sequence ID" value="NZ_JAKZGS010000010.1"/>
</dbReference>
<dbReference type="SUPFAM" id="SSF52540">
    <property type="entry name" value="P-loop containing nucleoside triphosphate hydrolases"/>
    <property type="match status" value="1"/>
</dbReference>
<keyword evidence="1" id="KW-0547">Nucleotide-binding</keyword>
<dbReference type="PANTHER" id="PTHR43158:SF1">
    <property type="entry name" value="ABC TRANSPORTER, ATP-BINDING PROTEIN"/>
    <property type="match status" value="1"/>
</dbReference>
<keyword evidence="2 4" id="KW-0067">ATP-binding</keyword>
<keyword evidence="5" id="KW-1185">Reference proteome</keyword>
<dbReference type="Proteomes" id="UP001165488">
    <property type="component" value="Unassembled WGS sequence"/>
</dbReference>
<comment type="caution">
    <text evidence="4">The sequence shown here is derived from an EMBL/GenBank/DDBJ whole genome shotgun (WGS) entry which is preliminary data.</text>
</comment>
<feature type="domain" description="ABC transporter" evidence="3">
    <location>
        <begin position="5"/>
        <end position="218"/>
    </location>
</feature>
<dbReference type="InterPro" id="IPR003439">
    <property type="entry name" value="ABC_transporter-like_ATP-bd"/>
</dbReference>
<dbReference type="GO" id="GO:0005524">
    <property type="term" value="F:ATP binding"/>
    <property type="evidence" value="ECO:0007669"/>
    <property type="project" value="UniProtKB-KW"/>
</dbReference>
<reference evidence="4" key="1">
    <citation type="submission" date="2022-03" db="EMBL/GenBank/DDBJ databases">
        <title>De novo assembled genomes of Belliella spp. (Cyclobacteriaceae) strains.</title>
        <authorList>
            <person name="Szabo A."/>
            <person name="Korponai K."/>
            <person name="Felfoldi T."/>
        </authorList>
    </citation>
    <scope>NUCLEOTIDE SEQUENCE</scope>
    <source>
        <strain evidence="4">DSM 107340</strain>
    </source>
</reference>
<evidence type="ECO:0000313" key="5">
    <source>
        <dbReference type="Proteomes" id="UP001165488"/>
    </source>
</evidence>
<proteinExistence type="predicted"/>
<evidence type="ECO:0000313" key="4">
    <source>
        <dbReference type="EMBL" id="MCH7398906.1"/>
    </source>
</evidence>
<sequence length="219" mass="25097">MNHILEVDGVMLSFGINRILQNVYLKCTTGNVTGLLGRNGCGKSCLMKIIIGDPLTEEKSIRINGKSLLGSSRLPEDLRYLPQHNFVPDSLSLERIFDDFEIDIEAFIESFPEFEQYRGMKMAHLSGGVKRILELYLVLKSKSKFVILDEPFSHIMPVHVDTIKNLILEEKSNKGILVSDHLYEHIMQISDEVYMIKNGRTFPIKSVEELHENGYVRLW</sequence>
<dbReference type="InterPro" id="IPR003593">
    <property type="entry name" value="AAA+_ATPase"/>
</dbReference>
<dbReference type="PROSITE" id="PS50893">
    <property type="entry name" value="ABC_TRANSPORTER_2"/>
    <property type="match status" value="1"/>
</dbReference>
<evidence type="ECO:0000256" key="2">
    <source>
        <dbReference type="ARBA" id="ARBA00022840"/>
    </source>
</evidence>
<gene>
    <name evidence="4" type="ORF">MM236_12950</name>
</gene>
<accession>A0ABS9UQJ9</accession>
<evidence type="ECO:0000256" key="1">
    <source>
        <dbReference type="ARBA" id="ARBA00022741"/>
    </source>
</evidence>
<dbReference type="SMART" id="SM00382">
    <property type="entry name" value="AAA"/>
    <property type="match status" value="1"/>
</dbReference>
<organism evidence="4 5">
    <name type="scientific">Belliella calami</name>
    <dbReference type="NCBI Taxonomy" id="2923436"/>
    <lineage>
        <taxon>Bacteria</taxon>
        <taxon>Pseudomonadati</taxon>
        <taxon>Bacteroidota</taxon>
        <taxon>Cytophagia</taxon>
        <taxon>Cytophagales</taxon>
        <taxon>Cyclobacteriaceae</taxon>
        <taxon>Belliella</taxon>
    </lineage>
</organism>
<dbReference type="EMBL" id="JAKZGS010000010">
    <property type="protein sequence ID" value="MCH7398906.1"/>
    <property type="molecule type" value="Genomic_DNA"/>
</dbReference>
<dbReference type="Pfam" id="PF00005">
    <property type="entry name" value="ABC_tran"/>
    <property type="match status" value="1"/>
</dbReference>